<keyword evidence="3" id="KW-1185">Reference proteome</keyword>
<evidence type="ECO:0000313" key="3">
    <source>
        <dbReference type="Proteomes" id="UP001595859"/>
    </source>
</evidence>
<protein>
    <recommendedName>
        <fullName evidence="4">PPE family protein</fullName>
    </recommendedName>
</protein>
<dbReference type="RefSeq" id="WP_378055242.1">
    <property type="nucleotide sequence ID" value="NZ_JBHSIS010000003.1"/>
</dbReference>
<organism evidence="2 3">
    <name type="scientific">Actinophytocola glycyrrhizae</name>
    <dbReference type="NCBI Taxonomy" id="2044873"/>
    <lineage>
        <taxon>Bacteria</taxon>
        <taxon>Bacillati</taxon>
        <taxon>Actinomycetota</taxon>
        <taxon>Actinomycetes</taxon>
        <taxon>Pseudonocardiales</taxon>
        <taxon>Pseudonocardiaceae</taxon>
    </lineage>
</organism>
<sequence>MAEQGSDYYVSGGVNWSAFTLEELISMVVDKASVPQLERLADDWRLTGDGVSDAADYLADALDDLMDYWSGESADKARYTVALNAQWVGDLGTTAKEMGGPIEEAAGALKSAQEAMPKLPSTPPAAVPGSAQEGADRAQLVTEGSPLGAAVGATAAGSESAFQAQAEQEQLKRVAIETMQRFEQAAVGIDQATPRFEARSDELRPRLDDVEVSPGGEVWVSTVNVAAGVDVRWQLLTGMSDTTSSSVRGPGGYDGGGGGGGIGGVGGLSGGYGGSGGAGGSGIGGGGFGALPGGPVSGRATIGDTAGGVGPRGGLPTGAAGVLPSSGGSPGGGMMGPMAPMAGAGMGAGQAGGQSHRRRVPFDADDPFDTGEKASPPVIGL</sequence>
<feature type="compositionally biased region" description="Gly residues" evidence="1">
    <location>
        <begin position="305"/>
        <end position="316"/>
    </location>
</feature>
<feature type="region of interest" description="Disordered" evidence="1">
    <location>
        <begin position="305"/>
        <end position="381"/>
    </location>
</feature>
<dbReference type="EMBL" id="JBHSIS010000003">
    <property type="protein sequence ID" value="MFC4853271.1"/>
    <property type="molecule type" value="Genomic_DNA"/>
</dbReference>
<feature type="compositionally biased region" description="Low complexity" evidence="1">
    <location>
        <begin position="317"/>
        <end position="327"/>
    </location>
</feature>
<dbReference type="Proteomes" id="UP001595859">
    <property type="component" value="Unassembled WGS sequence"/>
</dbReference>
<name>A0ABV9RXU0_9PSEU</name>
<dbReference type="SUPFAM" id="SSF140459">
    <property type="entry name" value="PE/PPE dimer-like"/>
    <property type="match status" value="1"/>
</dbReference>
<dbReference type="InterPro" id="IPR038332">
    <property type="entry name" value="PPE_sf"/>
</dbReference>
<dbReference type="Gene3D" id="1.20.1260.20">
    <property type="entry name" value="PPE superfamily"/>
    <property type="match status" value="1"/>
</dbReference>
<evidence type="ECO:0000313" key="2">
    <source>
        <dbReference type="EMBL" id="MFC4853271.1"/>
    </source>
</evidence>
<comment type="caution">
    <text evidence="2">The sequence shown here is derived from an EMBL/GenBank/DDBJ whole genome shotgun (WGS) entry which is preliminary data.</text>
</comment>
<gene>
    <name evidence="2" type="ORF">ACFPCV_07135</name>
</gene>
<proteinExistence type="predicted"/>
<reference evidence="3" key="1">
    <citation type="journal article" date="2019" name="Int. J. Syst. Evol. Microbiol.">
        <title>The Global Catalogue of Microorganisms (GCM) 10K type strain sequencing project: providing services to taxonomists for standard genome sequencing and annotation.</title>
        <authorList>
            <consortium name="The Broad Institute Genomics Platform"/>
            <consortium name="The Broad Institute Genome Sequencing Center for Infectious Disease"/>
            <person name="Wu L."/>
            <person name="Ma J."/>
        </authorList>
    </citation>
    <scope>NUCLEOTIDE SEQUENCE [LARGE SCALE GENOMIC DNA]</scope>
    <source>
        <strain evidence="3">ZS-22-S1</strain>
    </source>
</reference>
<accession>A0ABV9RXU0</accession>
<evidence type="ECO:0008006" key="4">
    <source>
        <dbReference type="Google" id="ProtNLM"/>
    </source>
</evidence>
<evidence type="ECO:0000256" key="1">
    <source>
        <dbReference type="SAM" id="MobiDB-lite"/>
    </source>
</evidence>